<dbReference type="Proteomes" id="UP000033123">
    <property type="component" value="Chromosome"/>
</dbReference>
<evidence type="ECO:0000256" key="2">
    <source>
        <dbReference type="ARBA" id="ARBA00022737"/>
    </source>
</evidence>
<dbReference type="SMART" id="SM00710">
    <property type="entry name" value="PbH1"/>
    <property type="match status" value="6"/>
</dbReference>
<keyword evidence="2" id="KW-0677">Repeat</keyword>
<dbReference type="InterPro" id="IPR022441">
    <property type="entry name" value="Para_beta_helix_rpt-2"/>
</dbReference>
<dbReference type="AlphaFoldDB" id="A0A0E3PNE1"/>
<evidence type="ECO:0000313" key="5">
    <source>
        <dbReference type="EMBL" id="AKB36588.1"/>
    </source>
</evidence>
<reference evidence="5 6" key="1">
    <citation type="submission" date="2014-07" db="EMBL/GenBank/DDBJ databases">
        <title>Methanogenic archaea and the global carbon cycle.</title>
        <authorList>
            <person name="Henriksen J.R."/>
            <person name="Luke J."/>
            <person name="Reinhart S."/>
            <person name="Benedict M.N."/>
            <person name="Youngblut N.D."/>
            <person name="Metcalf M.E."/>
            <person name="Whitaker R.J."/>
            <person name="Metcalf W.W."/>
        </authorList>
    </citation>
    <scope>NUCLEOTIDE SEQUENCE [LARGE SCALE GENOMIC DNA]</scope>
    <source>
        <strain evidence="5 6">C2J</strain>
    </source>
</reference>
<dbReference type="NCBIfam" id="TIGR03804">
    <property type="entry name" value="para_beta_helix"/>
    <property type="match status" value="1"/>
</dbReference>
<dbReference type="SUPFAM" id="SSF51126">
    <property type="entry name" value="Pectin lyase-like"/>
    <property type="match status" value="1"/>
</dbReference>
<feature type="domain" description="Periplasmic copper-binding protein NosD beta helix" evidence="4">
    <location>
        <begin position="160"/>
        <end position="300"/>
    </location>
</feature>
<evidence type="ECO:0000256" key="3">
    <source>
        <dbReference type="ARBA" id="ARBA00022786"/>
    </source>
</evidence>
<sequence length="345" mass="37364">MLFIFIISISATASAREITVDDDSGADFRSIQEAVNNSVPGDTIIVMPGIYTEKVLVNITGITIKSESNNGDVQVKPLNESVSTFLIKADSITISGLNITGADKDYKKGAIILYSDMNNVTGNTIENGYILLEPERSGNLIAENKVLNGGRIHISCCGRNNTVSGNTISNCSTGIYEWDQGADIRNNRITDCDYGIELGFSSSGRIDNNTILNCDVGILLGEACDVDIINNTIMSCAECGIFDTENNGRRRIYNNYFNNSLNVRFEPGDGGNNWNTSLASGSNIAGGPYIGGNFWAKPDGTGFSQICVDLDRNGIGDLPYKYILQSFSTLWIFQDTIVTSPTEIE</sequence>
<dbReference type="KEGG" id="msj:MSSAC_1998"/>
<dbReference type="Pfam" id="PF05048">
    <property type="entry name" value="NosD"/>
    <property type="match status" value="1"/>
</dbReference>
<dbReference type="PANTHER" id="PTHR22990:SF15">
    <property type="entry name" value="F-BOX ONLY PROTEIN 10"/>
    <property type="match status" value="1"/>
</dbReference>
<name>A0A0E3PNE1_9EURY</name>
<dbReference type="InterPro" id="IPR012334">
    <property type="entry name" value="Pectin_lyas_fold"/>
</dbReference>
<dbReference type="InterPro" id="IPR051550">
    <property type="entry name" value="SCF-Subunits/Alg-Epimerases"/>
</dbReference>
<evidence type="ECO:0000313" key="6">
    <source>
        <dbReference type="Proteomes" id="UP000033123"/>
    </source>
</evidence>
<gene>
    <name evidence="5" type="ORF">MSSAC_1998</name>
</gene>
<keyword evidence="3" id="KW-0833">Ubl conjugation pathway</keyword>
<evidence type="ECO:0000259" key="4">
    <source>
        <dbReference type="Pfam" id="PF05048"/>
    </source>
</evidence>
<dbReference type="HOGENOM" id="CLU_862238_0_0_2"/>
<comment type="pathway">
    <text evidence="1">Protein modification; protein ubiquitination.</text>
</comment>
<dbReference type="EMBL" id="CP009508">
    <property type="protein sequence ID" value="AKB36588.1"/>
    <property type="molecule type" value="Genomic_DNA"/>
</dbReference>
<dbReference type="InterPro" id="IPR011050">
    <property type="entry name" value="Pectin_lyase_fold/virulence"/>
</dbReference>
<accession>A0A0E3PNE1</accession>
<dbReference type="InterPro" id="IPR006626">
    <property type="entry name" value="PbH1"/>
</dbReference>
<dbReference type="PATRIC" id="fig|1434118.4.peg.2547"/>
<dbReference type="PANTHER" id="PTHR22990">
    <property type="entry name" value="F-BOX ONLY PROTEIN"/>
    <property type="match status" value="1"/>
</dbReference>
<dbReference type="Gene3D" id="2.160.20.10">
    <property type="entry name" value="Single-stranded right-handed beta-helix, Pectin lyase-like"/>
    <property type="match status" value="1"/>
</dbReference>
<proteinExistence type="predicted"/>
<dbReference type="STRING" id="1434118.MSSAC_1998"/>
<dbReference type="GeneID" id="24871600"/>
<dbReference type="RefSeq" id="WP_231593721.1">
    <property type="nucleotide sequence ID" value="NZ_CP009508.1"/>
</dbReference>
<organism evidence="5 6">
    <name type="scientific">Methanosarcina siciliae C2J</name>
    <dbReference type="NCBI Taxonomy" id="1434118"/>
    <lineage>
        <taxon>Archaea</taxon>
        <taxon>Methanobacteriati</taxon>
        <taxon>Methanobacteriota</taxon>
        <taxon>Stenosarchaea group</taxon>
        <taxon>Methanomicrobia</taxon>
        <taxon>Methanosarcinales</taxon>
        <taxon>Methanosarcinaceae</taxon>
        <taxon>Methanosarcina</taxon>
    </lineage>
</organism>
<dbReference type="InterPro" id="IPR007742">
    <property type="entry name" value="NosD_dom"/>
</dbReference>
<evidence type="ECO:0000256" key="1">
    <source>
        <dbReference type="ARBA" id="ARBA00004906"/>
    </source>
</evidence>
<protein>
    <submittedName>
        <fullName evidence="5">Cell surface protein</fullName>
    </submittedName>
</protein>